<dbReference type="InterPro" id="IPR028082">
    <property type="entry name" value="Peripla_BP_I"/>
</dbReference>
<feature type="chain" id="PRO_5045365339" evidence="7">
    <location>
        <begin position="26"/>
        <end position="387"/>
    </location>
</feature>
<dbReference type="CDD" id="cd06354">
    <property type="entry name" value="PBP1_PrnA-like"/>
    <property type="match status" value="1"/>
</dbReference>
<evidence type="ECO:0000256" key="3">
    <source>
        <dbReference type="ARBA" id="ARBA00022475"/>
    </source>
</evidence>
<organism evidence="9 10">
    <name type="scientific">Faecalibacterium hominis</name>
    <name type="common">ex Afrizal et al. 2022</name>
    <dbReference type="NCBI Taxonomy" id="2881265"/>
    <lineage>
        <taxon>Bacteria</taxon>
        <taxon>Bacillati</taxon>
        <taxon>Bacillota</taxon>
        <taxon>Clostridia</taxon>
        <taxon>Eubacteriales</taxon>
        <taxon>Oscillospiraceae</taxon>
        <taxon>Faecalibacterium</taxon>
    </lineage>
</organism>
<evidence type="ECO:0000313" key="10">
    <source>
        <dbReference type="Proteomes" id="UP001199236"/>
    </source>
</evidence>
<evidence type="ECO:0000313" key="9">
    <source>
        <dbReference type="EMBL" id="MCC2212397.1"/>
    </source>
</evidence>
<comment type="caution">
    <text evidence="9">The sequence shown here is derived from an EMBL/GenBank/DDBJ whole genome shotgun (WGS) entry which is preliminary data.</text>
</comment>
<name>A0ABS8FEE7_9FIRM</name>
<feature type="domain" description="ABC transporter substrate-binding protein PnrA-like" evidence="8">
    <location>
        <begin position="51"/>
        <end position="367"/>
    </location>
</feature>
<keyword evidence="6" id="KW-0449">Lipoprotein</keyword>
<dbReference type="InterPro" id="IPR050957">
    <property type="entry name" value="BMP_lipoprotein"/>
</dbReference>
<reference evidence="9 10" key="1">
    <citation type="submission" date="2021-10" db="EMBL/GenBank/DDBJ databases">
        <title>Anaerobic single-cell dispensing facilitates the cultivation of human gut bacteria.</title>
        <authorList>
            <person name="Afrizal A."/>
        </authorList>
    </citation>
    <scope>NUCLEOTIDE SEQUENCE [LARGE SCALE GENOMIC DNA]</scope>
    <source>
        <strain evidence="9 10">CLA-AA-H223</strain>
    </source>
</reference>
<evidence type="ECO:0000256" key="2">
    <source>
        <dbReference type="ARBA" id="ARBA00008610"/>
    </source>
</evidence>
<dbReference type="PANTHER" id="PTHR34296">
    <property type="entry name" value="TRANSCRIPTIONAL ACTIVATOR PROTEIN MED"/>
    <property type="match status" value="1"/>
</dbReference>
<dbReference type="InterPro" id="IPR006311">
    <property type="entry name" value="TAT_signal"/>
</dbReference>
<dbReference type="EMBL" id="JAJEQO010000002">
    <property type="protein sequence ID" value="MCC2212397.1"/>
    <property type="molecule type" value="Genomic_DNA"/>
</dbReference>
<evidence type="ECO:0000256" key="5">
    <source>
        <dbReference type="ARBA" id="ARBA00023136"/>
    </source>
</evidence>
<evidence type="ECO:0000256" key="1">
    <source>
        <dbReference type="ARBA" id="ARBA00004193"/>
    </source>
</evidence>
<keyword evidence="10" id="KW-1185">Reference proteome</keyword>
<keyword evidence="4 7" id="KW-0732">Signal</keyword>
<gene>
    <name evidence="9" type="ORF">LKD34_02595</name>
</gene>
<dbReference type="InterPro" id="IPR003760">
    <property type="entry name" value="PnrA-like"/>
</dbReference>
<dbReference type="Pfam" id="PF02608">
    <property type="entry name" value="Bmp"/>
    <property type="match status" value="1"/>
</dbReference>
<dbReference type="PROSITE" id="PS51318">
    <property type="entry name" value="TAT"/>
    <property type="match status" value="1"/>
</dbReference>
<evidence type="ECO:0000259" key="8">
    <source>
        <dbReference type="Pfam" id="PF02608"/>
    </source>
</evidence>
<dbReference type="Pfam" id="PF10518">
    <property type="entry name" value="TAT_signal"/>
    <property type="match status" value="1"/>
</dbReference>
<keyword evidence="3" id="KW-1003">Cell membrane</keyword>
<dbReference type="RefSeq" id="WP_227622175.1">
    <property type="nucleotide sequence ID" value="NZ_JAJEQO010000002.1"/>
</dbReference>
<dbReference type="Gene3D" id="3.40.50.2300">
    <property type="match status" value="2"/>
</dbReference>
<comment type="subcellular location">
    <subcellularLocation>
        <location evidence="1">Cell membrane</location>
        <topology evidence="1">Lipid-anchor</topology>
    </subcellularLocation>
</comment>
<dbReference type="PROSITE" id="PS51257">
    <property type="entry name" value="PROKAR_LIPOPROTEIN"/>
    <property type="match status" value="1"/>
</dbReference>
<protein>
    <submittedName>
        <fullName evidence="9">BMP family ABC transporter substrate-binding protein</fullName>
    </submittedName>
</protein>
<comment type="similarity">
    <text evidence="2">Belongs to the BMP lipoprotein family.</text>
</comment>
<dbReference type="NCBIfam" id="TIGR01409">
    <property type="entry name" value="TAT_signal_seq"/>
    <property type="match status" value="1"/>
</dbReference>
<dbReference type="InterPro" id="IPR019546">
    <property type="entry name" value="TAT_signal_bac_arc"/>
</dbReference>
<accession>A0ABS8FEE7</accession>
<evidence type="ECO:0000256" key="6">
    <source>
        <dbReference type="ARBA" id="ARBA00023288"/>
    </source>
</evidence>
<feature type="signal peptide" evidence="7">
    <location>
        <begin position="1"/>
        <end position="25"/>
    </location>
</feature>
<keyword evidence="5" id="KW-0472">Membrane</keyword>
<dbReference type="Proteomes" id="UP001199236">
    <property type="component" value="Unassembled WGS sequence"/>
</dbReference>
<evidence type="ECO:0000256" key="7">
    <source>
        <dbReference type="SAM" id="SignalP"/>
    </source>
</evidence>
<dbReference type="SUPFAM" id="SSF53822">
    <property type="entry name" value="Periplasmic binding protein-like I"/>
    <property type="match status" value="1"/>
</dbReference>
<evidence type="ECO:0000256" key="4">
    <source>
        <dbReference type="ARBA" id="ARBA00022729"/>
    </source>
</evidence>
<proteinExistence type="inferred from homology"/>
<dbReference type="PANTHER" id="PTHR34296:SF2">
    <property type="entry name" value="ABC TRANSPORTER GUANOSINE-BINDING PROTEIN NUPN"/>
    <property type="match status" value="1"/>
</dbReference>
<sequence length="387" mass="40687">MMISRRNFLAVAGATAAAAALTACGGSSSSTSTASSTASSAASEAASKITKVALTCDTGTIDDESFNQACWSAVSSYMGDDCQYYIPEADASDEDRETMIRQAVNDGAEVIVCVGYLYGASLAWAAEQYPNVKFIAIDVTQGDIGTDEIPSNCYCITFKEEQAGYLAGYAIAKDGKTKLGFLGGMAVPAVIRYGYGFVQGADAAAQELGANIDINYFYGGQFYGDANITSRMEGWYSNGTQVVFACGGGIYTSAVEAALKNNGYVIGVDVDQNYIGANGVADGTYAYNPFITSAMKGLSEAVSTSLSDIEAGEWSTIAATNGNFGLEDGDYVGLPTAEDSWNFETFTVEEYEALKQKIASGEIVVDNSSDDATKPTVSEFTNVTYIQ</sequence>